<dbReference type="InterPro" id="IPR000073">
    <property type="entry name" value="AB_hydrolase_1"/>
</dbReference>
<dbReference type="GO" id="GO:0016758">
    <property type="term" value="F:hexosyltransferase activity"/>
    <property type="evidence" value="ECO:0007669"/>
    <property type="project" value="InterPro"/>
</dbReference>
<comment type="caution">
    <text evidence="3">The sequence shown here is derived from an EMBL/GenBank/DDBJ whole genome shotgun (WGS) entry which is preliminary data.</text>
</comment>
<proteinExistence type="predicted"/>
<name>A0A852WKF6_9MICO</name>
<reference evidence="3 4" key="1">
    <citation type="submission" date="2020-07" db="EMBL/GenBank/DDBJ databases">
        <title>Sequencing the genomes of 1000 actinobacteria strains.</title>
        <authorList>
            <person name="Klenk H.-P."/>
        </authorList>
    </citation>
    <scope>NUCLEOTIDE SEQUENCE [LARGE SCALE GENOMIC DNA]</scope>
    <source>
        <strain evidence="3 4">DSM 23987</strain>
    </source>
</reference>
<sequence length="717" mass="78671">MTTRPQAPAVEPGSTGTVTRDGVTVSYAVYGQGGTTVLLLPTWTVVHSRVWKGQIGYLARHFRVVTFDGRGNGRSDRPVGAAAYTDGEYAADALAVLDATETARAVVVGLSWGLTWGLHLAAAHPDRMAGLLGIGGSSNVQVPRAGRDVVDWEGPVRGTEGWAKYNRQYWLEDGYRDFVEFFFGQMFVEPHSTKQVEDAVDWSLETTPQTVADASAGMHGFDGIPVTPIEEVCARVSCPVLLVHGTHDAISPVSVSHRIAELTGASVVLLEGSGHGPSARHPVVVNHLIRDFTERCAGAPAAQAAALRPSWTRAARRRRRALFLSSPIGLGHARRDLAIADELRKRHPDLEIDWLAQHPVTTVLERAGERVHPASAWLANESAHIEHEAGEHDLHAFQTLRRMDEILVNNFMVFDDVVRDEPYDLVVGDEAWDLDYFLHENPELKRFPFAWMTDFVGWLPMPDGGAAEAALTADYNAQMLEHRARHRWVRDRSIFVGSPDDLVPDTFGPGLPGIREWTEANFDFAGYVTGFSQPEVADRDRLRADLGYAAERPLCVVTVGGSGVGTPLLKRVLDAVPLARRQVAELRFLVVTGPRISPASVPRRRGVTVRGMVPELYKHLAAADLAVVQGGLTTCMELTASRTPFLYVPLRHHFEQNFHVRHRLERYRAGQLLPYDEAADPDGLAAAIVANLGRAVDYRPVEDDGAARAGDLLAELL</sequence>
<dbReference type="InterPro" id="IPR029058">
    <property type="entry name" value="AB_hydrolase_fold"/>
</dbReference>
<protein>
    <submittedName>
        <fullName evidence="3">Pimeloyl-ACP methyl ester carboxylesterase/predicted glycosyltransferase</fullName>
    </submittedName>
</protein>
<dbReference type="Pfam" id="PF04101">
    <property type="entry name" value="Glyco_tran_28_C"/>
    <property type="match status" value="1"/>
</dbReference>
<gene>
    <name evidence="3" type="ORF">BJ986_001681</name>
</gene>
<keyword evidence="3" id="KW-0808">Transferase</keyword>
<dbReference type="EMBL" id="JACCAB010000001">
    <property type="protein sequence ID" value="NYG07194.1"/>
    <property type="molecule type" value="Genomic_DNA"/>
</dbReference>
<accession>A0A852WKF6</accession>
<dbReference type="InterPro" id="IPR050266">
    <property type="entry name" value="AB_hydrolase_sf"/>
</dbReference>
<organism evidence="3 4">
    <name type="scientific">Pedococcus badiiscoriae</name>
    <dbReference type="NCBI Taxonomy" id="642776"/>
    <lineage>
        <taxon>Bacteria</taxon>
        <taxon>Bacillati</taxon>
        <taxon>Actinomycetota</taxon>
        <taxon>Actinomycetes</taxon>
        <taxon>Micrococcales</taxon>
        <taxon>Intrasporangiaceae</taxon>
        <taxon>Pedococcus</taxon>
    </lineage>
</organism>
<dbReference type="SUPFAM" id="SSF53474">
    <property type="entry name" value="alpha/beta-Hydrolases"/>
    <property type="match status" value="1"/>
</dbReference>
<evidence type="ECO:0000313" key="3">
    <source>
        <dbReference type="EMBL" id="NYG07194.1"/>
    </source>
</evidence>
<dbReference type="Pfam" id="PF00561">
    <property type="entry name" value="Abhydrolase_1"/>
    <property type="match status" value="1"/>
</dbReference>
<dbReference type="InterPro" id="IPR007235">
    <property type="entry name" value="Glyco_trans_28_C"/>
</dbReference>
<dbReference type="SUPFAM" id="SSF53756">
    <property type="entry name" value="UDP-Glycosyltransferase/glycogen phosphorylase"/>
    <property type="match status" value="1"/>
</dbReference>
<dbReference type="GO" id="GO:0016020">
    <property type="term" value="C:membrane"/>
    <property type="evidence" value="ECO:0007669"/>
    <property type="project" value="TreeGrafter"/>
</dbReference>
<feature type="domain" description="Glycosyl transferase family 28 C-terminal" evidence="2">
    <location>
        <begin position="557"/>
        <end position="688"/>
    </location>
</feature>
<dbReference type="Gene3D" id="3.40.50.1820">
    <property type="entry name" value="alpha/beta hydrolase"/>
    <property type="match status" value="1"/>
</dbReference>
<evidence type="ECO:0000259" key="2">
    <source>
        <dbReference type="Pfam" id="PF04101"/>
    </source>
</evidence>
<dbReference type="PANTHER" id="PTHR43798:SF33">
    <property type="entry name" value="HYDROLASE, PUTATIVE (AFU_ORTHOLOGUE AFUA_2G14860)-RELATED"/>
    <property type="match status" value="1"/>
</dbReference>
<dbReference type="RefSeq" id="WP_179421572.1">
    <property type="nucleotide sequence ID" value="NZ_JACCAB010000001.1"/>
</dbReference>
<evidence type="ECO:0000313" key="4">
    <source>
        <dbReference type="Proteomes" id="UP000573599"/>
    </source>
</evidence>
<feature type="domain" description="AB hydrolase-1" evidence="1">
    <location>
        <begin position="36"/>
        <end position="276"/>
    </location>
</feature>
<dbReference type="Proteomes" id="UP000573599">
    <property type="component" value="Unassembled WGS sequence"/>
</dbReference>
<dbReference type="PANTHER" id="PTHR43798">
    <property type="entry name" value="MONOACYLGLYCEROL LIPASE"/>
    <property type="match status" value="1"/>
</dbReference>
<dbReference type="Gene3D" id="3.40.50.2000">
    <property type="entry name" value="Glycogen Phosphorylase B"/>
    <property type="match status" value="1"/>
</dbReference>
<dbReference type="AlphaFoldDB" id="A0A852WKF6"/>
<evidence type="ECO:0000259" key="1">
    <source>
        <dbReference type="Pfam" id="PF00561"/>
    </source>
</evidence>
<keyword evidence="4" id="KW-1185">Reference proteome</keyword>